<sequence length="78" mass="8758">MLVVHNLIEVPINVSQCYVPVSNMQVSWYVMKGITLVVMQMSDIHDGNDCFTNDEDGFVDDAKLCKSKLSSFENLMVA</sequence>
<proteinExistence type="predicted"/>
<evidence type="ECO:0000313" key="1">
    <source>
        <dbReference type="EMBL" id="KAD2804697.1"/>
    </source>
</evidence>
<dbReference type="AlphaFoldDB" id="A0A5N6LSX8"/>
<dbReference type="EMBL" id="SZYD01000018">
    <property type="protein sequence ID" value="KAD2804697.1"/>
    <property type="molecule type" value="Genomic_DNA"/>
</dbReference>
<gene>
    <name evidence="1" type="ORF">E3N88_38074</name>
</gene>
<evidence type="ECO:0000313" key="2">
    <source>
        <dbReference type="Proteomes" id="UP000326396"/>
    </source>
</evidence>
<name>A0A5N6LSX8_9ASTR</name>
<comment type="caution">
    <text evidence="1">The sequence shown here is derived from an EMBL/GenBank/DDBJ whole genome shotgun (WGS) entry which is preliminary data.</text>
</comment>
<reference evidence="1 2" key="1">
    <citation type="submission" date="2019-05" db="EMBL/GenBank/DDBJ databases">
        <title>Mikania micrantha, genome provides insights into the molecular mechanism of rapid growth.</title>
        <authorList>
            <person name="Liu B."/>
        </authorList>
    </citation>
    <scope>NUCLEOTIDE SEQUENCE [LARGE SCALE GENOMIC DNA]</scope>
    <source>
        <strain evidence="1">NLD-2019</strain>
        <tissue evidence="1">Leaf</tissue>
    </source>
</reference>
<organism evidence="1 2">
    <name type="scientific">Mikania micrantha</name>
    <name type="common">bitter vine</name>
    <dbReference type="NCBI Taxonomy" id="192012"/>
    <lineage>
        <taxon>Eukaryota</taxon>
        <taxon>Viridiplantae</taxon>
        <taxon>Streptophyta</taxon>
        <taxon>Embryophyta</taxon>
        <taxon>Tracheophyta</taxon>
        <taxon>Spermatophyta</taxon>
        <taxon>Magnoliopsida</taxon>
        <taxon>eudicotyledons</taxon>
        <taxon>Gunneridae</taxon>
        <taxon>Pentapetalae</taxon>
        <taxon>asterids</taxon>
        <taxon>campanulids</taxon>
        <taxon>Asterales</taxon>
        <taxon>Asteraceae</taxon>
        <taxon>Asteroideae</taxon>
        <taxon>Heliantheae alliance</taxon>
        <taxon>Eupatorieae</taxon>
        <taxon>Mikania</taxon>
    </lineage>
</organism>
<dbReference type="OrthoDB" id="812961at2759"/>
<keyword evidence="2" id="KW-1185">Reference proteome</keyword>
<dbReference type="Proteomes" id="UP000326396">
    <property type="component" value="Linkage Group LG8"/>
</dbReference>
<protein>
    <submittedName>
        <fullName evidence="1">Uncharacterized protein</fullName>
    </submittedName>
</protein>
<accession>A0A5N6LSX8</accession>